<feature type="chain" id="PRO_5043973205" evidence="3">
    <location>
        <begin position="27"/>
        <end position="401"/>
    </location>
</feature>
<keyword evidence="2" id="KW-0472">Membrane</keyword>
<name>A0AAU1UC48_9ACTN</name>
<organism evidence="4">
    <name type="scientific">Streptomyces sp. NBC_00119</name>
    <dbReference type="NCBI Taxonomy" id="2975659"/>
    <lineage>
        <taxon>Bacteria</taxon>
        <taxon>Bacillati</taxon>
        <taxon>Actinomycetota</taxon>
        <taxon>Actinomycetes</taxon>
        <taxon>Kitasatosporales</taxon>
        <taxon>Streptomycetaceae</taxon>
        <taxon>Streptomyces</taxon>
    </lineage>
</organism>
<proteinExistence type="predicted"/>
<keyword evidence="3" id="KW-0732">Signal</keyword>
<dbReference type="SUPFAM" id="SSF48239">
    <property type="entry name" value="Terpenoid cyclases/Protein prenyltransferases"/>
    <property type="match status" value="1"/>
</dbReference>
<evidence type="ECO:0000313" key="4">
    <source>
        <dbReference type="EMBL" id="WTS15418.1"/>
    </source>
</evidence>
<dbReference type="AlphaFoldDB" id="A0AAU1UC48"/>
<protein>
    <submittedName>
        <fullName evidence="4">Terpene cyclase/mutase family protein</fullName>
    </submittedName>
</protein>
<evidence type="ECO:0000256" key="1">
    <source>
        <dbReference type="SAM" id="MobiDB-lite"/>
    </source>
</evidence>
<dbReference type="InterPro" id="IPR008930">
    <property type="entry name" value="Terpenoid_cyclase/PrenylTrfase"/>
</dbReference>
<gene>
    <name evidence="4" type="ORF">OHU69_32920</name>
</gene>
<feature type="signal peptide" evidence="3">
    <location>
        <begin position="1"/>
        <end position="26"/>
    </location>
</feature>
<evidence type="ECO:0000256" key="2">
    <source>
        <dbReference type="SAM" id="Phobius"/>
    </source>
</evidence>
<accession>A0AAU1UC48</accession>
<dbReference type="CDD" id="cd00688">
    <property type="entry name" value="ISOPREN_C2_like"/>
    <property type="match status" value="1"/>
</dbReference>
<feature type="transmembrane region" description="Helical" evidence="2">
    <location>
        <begin position="374"/>
        <end position="393"/>
    </location>
</feature>
<keyword evidence="2" id="KW-1133">Transmembrane helix</keyword>
<feature type="region of interest" description="Disordered" evidence="1">
    <location>
        <begin position="348"/>
        <end position="368"/>
    </location>
</feature>
<dbReference type="EMBL" id="CP108195">
    <property type="protein sequence ID" value="WTS15418.1"/>
    <property type="molecule type" value="Genomic_DNA"/>
</dbReference>
<reference evidence="4" key="1">
    <citation type="submission" date="2022-10" db="EMBL/GenBank/DDBJ databases">
        <title>The complete genomes of actinobacterial strains from the NBC collection.</title>
        <authorList>
            <person name="Joergensen T.S."/>
            <person name="Alvarez Arevalo M."/>
            <person name="Sterndorff E.B."/>
            <person name="Faurdal D."/>
            <person name="Vuksanovic O."/>
            <person name="Mourched A.-S."/>
            <person name="Charusanti P."/>
            <person name="Shaw S."/>
            <person name="Blin K."/>
            <person name="Weber T."/>
        </authorList>
    </citation>
    <scope>NUCLEOTIDE SEQUENCE</scope>
    <source>
        <strain evidence="4">NBC_00119</strain>
    </source>
</reference>
<feature type="compositionally biased region" description="Basic and acidic residues" evidence="1">
    <location>
        <begin position="359"/>
        <end position="368"/>
    </location>
</feature>
<sequence>MNIRRSAALVAATAVIGMATAPAALADGSAPSASPSVAIPSGLYGKADPTYDGVWRQSLSLLAQHTTGVKPAAKAVDWLTGQQCANGGFAAFRADTGKACDAKTPLDSNSTGAAVQALAALGGHDAEVGKAVKWLESVRGDDGGWGYNPGGASDANSTSVVIGALAAAGEKVTSAQTALVKLSIPCGKDGGGAFAYQPDKKGKLAANADATAAGVLGGLGKGLAADGAKQAGTPSCEGSGTPDAAQAAQNGSAYLTEALAKDHHLMSSMPGAKDQPDYGNTADAVTALSAAGHGDQAAPALSWLEKNATQWAAQSGPAAYAQLVLASHAAGADPRDFGGTDLVKALNATGPAPSSTKAAADKKKDEKKDDGGISVWYVVAVAAVAGIGIGFLFSGRKKQQL</sequence>
<evidence type="ECO:0000256" key="3">
    <source>
        <dbReference type="SAM" id="SignalP"/>
    </source>
</evidence>
<dbReference type="Gene3D" id="1.50.10.20">
    <property type="match status" value="1"/>
</dbReference>
<keyword evidence="2" id="KW-0812">Transmembrane</keyword>